<accession>A0A9D4UU70</accession>
<gene>
    <name evidence="1" type="ORF">GOP47_0010134</name>
</gene>
<comment type="caution">
    <text evidence="1">The sequence shown here is derived from an EMBL/GenBank/DDBJ whole genome shotgun (WGS) entry which is preliminary data.</text>
</comment>
<proteinExistence type="predicted"/>
<reference evidence="1" key="1">
    <citation type="submission" date="2021-01" db="EMBL/GenBank/DDBJ databases">
        <title>Adiantum capillus-veneris genome.</title>
        <authorList>
            <person name="Fang Y."/>
            <person name="Liao Q."/>
        </authorList>
    </citation>
    <scope>NUCLEOTIDE SEQUENCE</scope>
    <source>
        <strain evidence="1">H3</strain>
        <tissue evidence="1">Leaf</tissue>
    </source>
</reference>
<organism evidence="1 2">
    <name type="scientific">Adiantum capillus-veneris</name>
    <name type="common">Maidenhair fern</name>
    <dbReference type="NCBI Taxonomy" id="13818"/>
    <lineage>
        <taxon>Eukaryota</taxon>
        <taxon>Viridiplantae</taxon>
        <taxon>Streptophyta</taxon>
        <taxon>Embryophyta</taxon>
        <taxon>Tracheophyta</taxon>
        <taxon>Polypodiopsida</taxon>
        <taxon>Polypodiidae</taxon>
        <taxon>Polypodiales</taxon>
        <taxon>Pteridineae</taxon>
        <taxon>Pteridaceae</taxon>
        <taxon>Vittarioideae</taxon>
        <taxon>Adiantum</taxon>
    </lineage>
</organism>
<dbReference type="EMBL" id="JABFUD020000010">
    <property type="protein sequence ID" value="KAI5074173.1"/>
    <property type="molecule type" value="Genomic_DNA"/>
</dbReference>
<protein>
    <submittedName>
        <fullName evidence="1">Uncharacterized protein</fullName>
    </submittedName>
</protein>
<keyword evidence="2" id="KW-1185">Reference proteome</keyword>
<evidence type="ECO:0000313" key="1">
    <source>
        <dbReference type="EMBL" id="KAI5074173.1"/>
    </source>
</evidence>
<evidence type="ECO:0000313" key="2">
    <source>
        <dbReference type="Proteomes" id="UP000886520"/>
    </source>
</evidence>
<dbReference type="AlphaFoldDB" id="A0A9D4UU70"/>
<sequence>MPLMQVNNKRYFPLSSEHNLQASKKGEGWGVEGFLDVASKLSCSFHGSELRARVCGWASSPTLHTPSPQVLLASRFSENHD</sequence>
<name>A0A9D4UU70_ADICA</name>
<dbReference type="Proteomes" id="UP000886520">
    <property type="component" value="Chromosome 10"/>
</dbReference>